<evidence type="ECO:0000313" key="1">
    <source>
        <dbReference type="EMBL" id="MBA2892948.1"/>
    </source>
</evidence>
<protein>
    <recommendedName>
        <fullName evidence="3">Lipoprotein</fullName>
    </recommendedName>
</protein>
<comment type="caution">
    <text evidence="1">The sequence shown here is derived from an EMBL/GenBank/DDBJ whole genome shotgun (WGS) entry which is preliminary data.</text>
</comment>
<evidence type="ECO:0008006" key="3">
    <source>
        <dbReference type="Google" id="ProtNLM"/>
    </source>
</evidence>
<evidence type="ECO:0000313" key="2">
    <source>
        <dbReference type="Proteomes" id="UP000530928"/>
    </source>
</evidence>
<dbReference type="PROSITE" id="PS51257">
    <property type="entry name" value="PROKAR_LIPOPROTEIN"/>
    <property type="match status" value="1"/>
</dbReference>
<sequence>MFRRFIPMVALAGLVAACGGTGDMGAQLAKDGDKILAEGGWQEPSVTSKAEECNDGWVVYRASAVLPTEETDLEKALGGATTIVNERLSSAGYTADPANAQALPLNGGLKLNYSKAGVNFKITLTRPGEKGVGVMLQGSTAC</sequence>
<keyword evidence="2" id="KW-1185">Reference proteome</keyword>
<name>A0A7W0CKQ7_9ACTN</name>
<dbReference type="EMBL" id="JACDUR010000004">
    <property type="protein sequence ID" value="MBA2892948.1"/>
    <property type="molecule type" value="Genomic_DNA"/>
</dbReference>
<proteinExistence type="predicted"/>
<organism evidence="1 2">
    <name type="scientific">Nonomuraea soli</name>
    <dbReference type="NCBI Taxonomy" id="1032476"/>
    <lineage>
        <taxon>Bacteria</taxon>
        <taxon>Bacillati</taxon>
        <taxon>Actinomycetota</taxon>
        <taxon>Actinomycetes</taxon>
        <taxon>Streptosporangiales</taxon>
        <taxon>Streptosporangiaceae</taxon>
        <taxon>Nonomuraea</taxon>
    </lineage>
</organism>
<gene>
    <name evidence="1" type="ORF">HNR30_004302</name>
</gene>
<dbReference type="AlphaFoldDB" id="A0A7W0CKQ7"/>
<dbReference type="Proteomes" id="UP000530928">
    <property type="component" value="Unassembled WGS sequence"/>
</dbReference>
<accession>A0A7W0CKQ7</accession>
<reference evidence="1 2" key="1">
    <citation type="submission" date="2020-07" db="EMBL/GenBank/DDBJ databases">
        <title>Genomic Encyclopedia of Type Strains, Phase IV (KMG-IV): sequencing the most valuable type-strain genomes for metagenomic binning, comparative biology and taxonomic classification.</title>
        <authorList>
            <person name="Goeker M."/>
        </authorList>
    </citation>
    <scope>NUCLEOTIDE SEQUENCE [LARGE SCALE GENOMIC DNA]</scope>
    <source>
        <strain evidence="1 2">DSM 45533</strain>
    </source>
</reference>
<dbReference type="RefSeq" id="WP_181611659.1">
    <property type="nucleotide sequence ID" value="NZ_BAABAM010000003.1"/>
</dbReference>